<dbReference type="GO" id="GO:0022857">
    <property type="term" value="F:transmembrane transporter activity"/>
    <property type="evidence" value="ECO:0007669"/>
    <property type="project" value="InterPro"/>
</dbReference>
<sequence length="526" mass="58055">MASDETRPLLQSNDSQINRGRWFSLKSFPKVSLVIPVALGCRLAAQLPQSTAVYLIQQLACRQYYLNNDPSKVPREGRMSDELCSAPDVRELYTFVLTCTTLLAAFGSLAGFHVIGVLSARYGRWPVMLGTVTLALASNLFLITSQFMNDILEIVWLILWLLLDSVSNAMLMLFLVNAYVVDVVDAEIRTAALSTLNGWAKLGDGISFIIGGNITTYTNEILPVYILAASIQALTLVYIAFVLPESFSREKRDALRGEKEAEAARIAASRSHMSVHRRILHSFLSSLGPLKNLKPTYNERTGRRNWRLIILTIHIFLAMVGAGYVVTAMIIYLTSMYGYKAADTGYVLAIYSLSGSFTMAFIVPAVIKFLRPRYKRNGSQSESERDEPATEDIVSEITDRLDVHVTAVSWIIEGAALLLAAHMATRVGQYTGILLAGLSEGRNPVFRSLVAASVEPLKQGETLAAIEMVFSFGLFVSPLIMGTIYTSYVDTTSRLSLVTEIPIAEPLALRRQSSSGSMRESSYLRL</sequence>
<organism evidence="6 7">
    <name type="scientific">Moniliophthora roreri</name>
    <name type="common">Frosty pod rot fungus</name>
    <name type="synonym">Monilia roreri</name>
    <dbReference type="NCBI Taxonomy" id="221103"/>
    <lineage>
        <taxon>Eukaryota</taxon>
        <taxon>Fungi</taxon>
        <taxon>Dikarya</taxon>
        <taxon>Basidiomycota</taxon>
        <taxon>Agaricomycotina</taxon>
        <taxon>Agaricomycetes</taxon>
        <taxon>Agaricomycetidae</taxon>
        <taxon>Agaricales</taxon>
        <taxon>Marasmiineae</taxon>
        <taxon>Marasmiaceae</taxon>
        <taxon>Moniliophthora</taxon>
    </lineage>
</organism>
<dbReference type="SUPFAM" id="SSF103473">
    <property type="entry name" value="MFS general substrate transporter"/>
    <property type="match status" value="1"/>
</dbReference>
<feature type="transmembrane region" description="Helical" evidence="5">
    <location>
        <begin position="122"/>
        <end position="142"/>
    </location>
</feature>
<gene>
    <name evidence="6" type="ORF">WG66_4812</name>
</gene>
<feature type="transmembrane region" description="Helical" evidence="5">
    <location>
        <begin position="154"/>
        <end position="176"/>
    </location>
</feature>
<protein>
    <submittedName>
        <fullName evidence="6">Putative MFS general substrate transporter</fullName>
    </submittedName>
</protein>
<feature type="transmembrane region" description="Helical" evidence="5">
    <location>
        <begin position="222"/>
        <end position="243"/>
    </location>
</feature>
<dbReference type="Gene3D" id="1.20.1250.20">
    <property type="entry name" value="MFS general substrate transporter like domains"/>
    <property type="match status" value="1"/>
</dbReference>
<evidence type="ECO:0000313" key="7">
    <source>
        <dbReference type="Proteomes" id="UP000054988"/>
    </source>
</evidence>
<evidence type="ECO:0000256" key="2">
    <source>
        <dbReference type="ARBA" id="ARBA00022692"/>
    </source>
</evidence>
<feature type="transmembrane region" description="Helical" evidence="5">
    <location>
        <begin position="468"/>
        <end position="488"/>
    </location>
</feature>
<reference evidence="6 7" key="1">
    <citation type="submission" date="2015-12" db="EMBL/GenBank/DDBJ databases">
        <title>Draft genome sequence of Moniliophthora roreri, the causal agent of frosty pod rot of cacao.</title>
        <authorList>
            <person name="Aime M.C."/>
            <person name="Diaz-Valderrama J.R."/>
            <person name="Kijpornyongpan T."/>
            <person name="Phillips-Mora W."/>
        </authorList>
    </citation>
    <scope>NUCLEOTIDE SEQUENCE [LARGE SCALE GENOMIC DNA]</scope>
    <source>
        <strain evidence="6 7">MCA 2952</strain>
    </source>
</reference>
<dbReference type="Pfam" id="PF07690">
    <property type="entry name" value="MFS_1"/>
    <property type="match status" value="1"/>
</dbReference>
<dbReference type="GO" id="GO:0016020">
    <property type="term" value="C:membrane"/>
    <property type="evidence" value="ECO:0007669"/>
    <property type="project" value="UniProtKB-SubCell"/>
</dbReference>
<dbReference type="PANTHER" id="PTHR23507">
    <property type="entry name" value="ZGC:174356"/>
    <property type="match status" value="1"/>
</dbReference>
<feature type="transmembrane region" description="Helical" evidence="5">
    <location>
        <begin position="92"/>
        <end position="116"/>
    </location>
</feature>
<dbReference type="EMBL" id="LATX01001314">
    <property type="protein sequence ID" value="KTB42606.1"/>
    <property type="molecule type" value="Genomic_DNA"/>
</dbReference>
<evidence type="ECO:0000313" key="6">
    <source>
        <dbReference type="EMBL" id="KTB42606.1"/>
    </source>
</evidence>
<dbReference type="AlphaFoldDB" id="A0A0W0G218"/>
<evidence type="ECO:0000256" key="5">
    <source>
        <dbReference type="SAM" id="Phobius"/>
    </source>
</evidence>
<keyword evidence="2 5" id="KW-0812">Transmembrane</keyword>
<dbReference type="eggNOG" id="KOG2816">
    <property type="taxonomic scope" value="Eukaryota"/>
</dbReference>
<evidence type="ECO:0000256" key="1">
    <source>
        <dbReference type="ARBA" id="ARBA00004141"/>
    </source>
</evidence>
<proteinExistence type="predicted"/>
<dbReference type="InterPro" id="IPR036259">
    <property type="entry name" value="MFS_trans_sf"/>
</dbReference>
<dbReference type="InterPro" id="IPR011701">
    <property type="entry name" value="MFS"/>
</dbReference>
<comment type="subcellular location">
    <subcellularLocation>
        <location evidence="1">Membrane</location>
        <topology evidence="1">Multi-pass membrane protein</topology>
    </subcellularLocation>
</comment>
<feature type="transmembrane region" description="Helical" evidence="5">
    <location>
        <begin position="345"/>
        <end position="367"/>
    </location>
</feature>
<keyword evidence="4 5" id="KW-0472">Membrane</keyword>
<keyword evidence="3 5" id="KW-1133">Transmembrane helix</keyword>
<feature type="transmembrane region" description="Helical" evidence="5">
    <location>
        <begin position="308"/>
        <end position="333"/>
    </location>
</feature>
<accession>A0A0W0G218</accession>
<dbReference type="PANTHER" id="PTHR23507:SF1">
    <property type="entry name" value="FI18259P1-RELATED"/>
    <property type="match status" value="1"/>
</dbReference>
<comment type="caution">
    <text evidence="6">The sequence shown here is derived from an EMBL/GenBank/DDBJ whole genome shotgun (WGS) entry which is preliminary data.</text>
</comment>
<evidence type="ECO:0000256" key="4">
    <source>
        <dbReference type="ARBA" id="ARBA00023136"/>
    </source>
</evidence>
<dbReference type="Proteomes" id="UP000054988">
    <property type="component" value="Unassembled WGS sequence"/>
</dbReference>
<evidence type="ECO:0000256" key="3">
    <source>
        <dbReference type="ARBA" id="ARBA00022989"/>
    </source>
</evidence>
<name>A0A0W0G218_MONRR</name>